<dbReference type="OrthoDB" id="9805696at2"/>
<protein>
    <recommendedName>
        <fullName evidence="1">RNA helicase</fullName>
        <ecNumber evidence="1">3.6.4.13</ecNumber>
    </recommendedName>
</protein>
<dbReference type="PROSITE" id="PS51195">
    <property type="entry name" value="Q_MOTIF"/>
    <property type="match status" value="1"/>
</dbReference>
<dbReference type="PROSITE" id="PS00039">
    <property type="entry name" value="DEAD_ATP_HELICASE"/>
    <property type="match status" value="1"/>
</dbReference>
<feature type="compositionally biased region" description="Low complexity" evidence="12">
    <location>
        <begin position="463"/>
        <end position="473"/>
    </location>
</feature>
<evidence type="ECO:0000256" key="8">
    <source>
        <dbReference type="ARBA" id="ARBA00038437"/>
    </source>
</evidence>
<dbReference type="InterPro" id="IPR044742">
    <property type="entry name" value="DEAD/DEAH_RhlB"/>
</dbReference>
<evidence type="ECO:0000256" key="6">
    <source>
        <dbReference type="ARBA" id="ARBA00022840"/>
    </source>
</evidence>
<comment type="caution">
    <text evidence="16">The sequence shown here is derived from an EMBL/GenBank/DDBJ whole genome shotgun (WGS) entry which is preliminary data.</text>
</comment>
<dbReference type="AlphaFoldDB" id="A0A433UWH3"/>
<evidence type="ECO:0000256" key="3">
    <source>
        <dbReference type="ARBA" id="ARBA00022741"/>
    </source>
</evidence>
<evidence type="ECO:0000256" key="11">
    <source>
        <dbReference type="RuleBase" id="RU000492"/>
    </source>
</evidence>
<dbReference type="GO" id="GO:0009409">
    <property type="term" value="P:response to cold"/>
    <property type="evidence" value="ECO:0007669"/>
    <property type="project" value="TreeGrafter"/>
</dbReference>
<evidence type="ECO:0000256" key="4">
    <source>
        <dbReference type="ARBA" id="ARBA00022801"/>
    </source>
</evidence>
<dbReference type="GO" id="GO:0005840">
    <property type="term" value="C:ribosome"/>
    <property type="evidence" value="ECO:0007669"/>
    <property type="project" value="TreeGrafter"/>
</dbReference>
<gene>
    <name evidence="16" type="primary">cshA</name>
    <name evidence="16" type="ORF">DSM107003_13030</name>
</gene>
<evidence type="ECO:0000256" key="12">
    <source>
        <dbReference type="SAM" id="MobiDB-lite"/>
    </source>
</evidence>
<evidence type="ECO:0000259" key="13">
    <source>
        <dbReference type="PROSITE" id="PS51192"/>
    </source>
</evidence>
<dbReference type="RefSeq" id="WP_127053064.1">
    <property type="nucleotide sequence ID" value="NZ_RSCM01000003.1"/>
</dbReference>
<dbReference type="InterPro" id="IPR050547">
    <property type="entry name" value="DEAD_box_RNA_helicases"/>
</dbReference>
<feature type="region of interest" description="Disordered" evidence="12">
    <location>
        <begin position="437"/>
        <end position="516"/>
    </location>
</feature>
<dbReference type="InterPro" id="IPR014014">
    <property type="entry name" value="RNA_helicase_DEAD_Q_motif"/>
</dbReference>
<organism evidence="16 17">
    <name type="scientific">Trichormus variabilis SAG 1403-4b</name>
    <dbReference type="NCBI Taxonomy" id="447716"/>
    <lineage>
        <taxon>Bacteria</taxon>
        <taxon>Bacillati</taxon>
        <taxon>Cyanobacteriota</taxon>
        <taxon>Cyanophyceae</taxon>
        <taxon>Nostocales</taxon>
        <taxon>Nostocaceae</taxon>
        <taxon>Trichormus</taxon>
    </lineage>
</organism>
<dbReference type="InterPro" id="IPR027417">
    <property type="entry name" value="P-loop_NTPase"/>
</dbReference>
<dbReference type="Gene3D" id="3.40.50.300">
    <property type="entry name" value="P-loop containing nucleotide triphosphate hydrolases"/>
    <property type="match status" value="2"/>
</dbReference>
<dbReference type="SMART" id="SM00487">
    <property type="entry name" value="DEXDc"/>
    <property type="match status" value="1"/>
</dbReference>
<proteinExistence type="inferred from homology"/>
<name>A0A433UWH3_ANAVA</name>
<dbReference type="FunFam" id="3.40.50.300:FF:000108">
    <property type="entry name" value="ATP-dependent RNA helicase RhlE"/>
    <property type="match status" value="1"/>
</dbReference>
<feature type="domain" description="Helicase C-terminal" evidence="14">
    <location>
        <begin position="231"/>
        <end position="376"/>
    </location>
</feature>
<dbReference type="EMBL" id="RSCM01000003">
    <property type="protein sequence ID" value="RUS98215.1"/>
    <property type="molecule type" value="Genomic_DNA"/>
</dbReference>
<dbReference type="PROSITE" id="PS51192">
    <property type="entry name" value="HELICASE_ATP_BIND_1"/>
    <property type="match status" value="1"/>
</dbReference>
<keyword evidence="17" id="KW-1185">Reference proteome</keyword>
<comment type="similarity">
    <text evidence="8 11">Belongs to the DEAD box helicase family.</text>
</comment>
<accession>A0A433UWH3</accession>
<dbReference type="SUPFAM" id="SSF52540">
    <property type="entry name" value="P-loop containing nucleoside triphosphate hydrolases"/>
    <property type="match status" value="1"/>
</dbReference>
<keyword evidence="2" id="KW-0963">Cytoplasm</keyword>
<evidence type="ECO:0000256" key="9">
    <source>
        <dbReference type="ARBA" id="ARBA00047984"/>
    </source>
</evidence>
<dbReference type="Pfam" id="PF00271">
    <property type="entry name" value="Helicase_C"/>
    <property type="match status" value="1"/>
</dbReference>
<feature type="domain" description="DEAD-box RNA helicase Q" evidence="15">
    <location>
        <begin position="3"/>
        <end position="31"/>
    </location>
</feature>
<dbReference type="GO" id="GO:0033592">
    <property type="term" value="F:RNA strand annealing activity"/>
    <property type="evidence" value="ECO:0007669"/>
    <property type="project" value="TreeGrafter"/>
</dbReference>
<dbReference type="GO" id="GO:0005524">
    <property type="term" value="F:ATP binding"/>
    <property type="evidence" value="ECO:0007669"/>
    <property type="project" value="UniProtKB-KW"/>
</dbReference>
<dbReference type="PROSITE" id="PS51194">
    <property type="entry name" value="HELICASE_CTER"/>
    <property type="match status" value="1"/>
</dbReference>
<feature type="domain" description="Helicase ATP-binding" evidence="13">
    <location>
        <begin position="34"/>
        <end position="204"/>
    </location>
</feature>
<keyword evidence="3 11" id="KW-0547">Nucleotide-binding</keyword>
<dbReference type="InterPro" id="IPR001650">
    <property type="entry name" value="Helicase_C-like"/>
</dbReference>
<dbReference type="SMART" id="SM00490">
    <property type="entry name" value="HELICc"/>
    <property type="match status" value="1"/>
</dbReference>
<evidence type="ECO:0000313" key="16">
    <source>
        <dbReference type="EMBL" id="RUS98215.1"/>
    </source>
</evidence>
<reference evidence="16 17" key="1">
    <citation type="journal article" date="2019" name="Genome Biol. Evol.">
        <title>Day and night: Metabolic profiles and evolutionary relationships of six axenic non-marine cyanobacteria.</title>
        <authorList>
            <person name="Will S.E."/>
            <person name="Henke P."/>
            <person name="Boedeker C."/>
            <person name="Huang S."/>
            <person name="Brinkmann H."/>
            <person name="Rohde M."/>
            <person name="Jarek M."/>
            <person name="Friedl T."/>
            <person name="Seufert S."/>
            <person name="Schumacher M."/>
            <person name="Overmann J."/>
            <person name="Neumann-Schaal M."/>
            <person name="Petersen J."/>
        </authorList>
    </citation>
    <scope>NUCLEOTIDE SEQUENCE [LARGE SCALE GENOMIC DNA]</scope>
    <source>
        <strain evidence="16 17">SAG 1403-4b</strain>
    </source>
</reference>
<dbReference type="PANTHER" id="PTHR47963:SF8">
    <property type="entry name" value="ATP-DEPENDENT RNA HELICASE DEAD"/>
    <property type="match status" value="1"/>
</dbReference>
<dbReference type="InterPro" id="IPR057325">
    <property type="entry name" value="DeaD_dimer"/>
</dbReference>
<dbReference type="InterPro" id="IPR011545">
    <property type="entry name" value="DEAD/DEAH_box_helicase_dom"/>
</dbReference>
<keyword evidence="5 11" id="KW-0347">Helicase</keyword>
<dbReference type="PANTHER" id="PTHR47963">
    <property type="entry name" value="DEAD-BOX ATP-DEPENDENT RNA HELICASE 47, MITOCHONDRIAL"/>
    <property type="match status" value="1"/>
</dbReference>
<dbReference type="Pfam" id="PF25399">
    <property type="entry name" value="DeaD_dimer"/>
    <property type="match status" value="1"/>
</dbReference>
<evidence type="ECO:0000256" key="7">
    <source>
        <dbReference type="ARBA" id="ARBA00023016"/>
    </source>
</evidence>
<evidence type="ECO:0000256" key="10">
    <source>
        <dbReference type="PROSITE-ProRule" id="PRU00552"/>
    </source>
</evidence>
<evidence type="ECO:0000256" key="5">
    <source>
        <dbReference type="ARBA" id="ARBA00022806"/>
    </source>
</evidence>
<dbReference type="EC" id="3.6.4.13" evidence="1"/>
<comment type="catalytic activity">
    <reaction evidence="9">
        <text>ATP + H2O = ADP + phosphate + H(+)</text>
        <dbReference type="Rhea" id="RHEA:13065"/>
        <dbReference type="ChEBI" id="CHEBI:15377"/>
        <dbReference type="ChEBI" id="CHEBI:15378"/>
        <dbReference type="ChEBI" id="CHEBI:30616"/>
        <dbReference type="ChEBI" id="CHEBI:43474"/>
        <dbReference type="ChEBI" id="CHEBI:456216"/>
        <dbReference type="EC" id="3.6.4.13"/>
    </reaction>
</comment>
<dbReference type="GO" id="GO:0003724">
    <property type="term" value="F:RNA helicase activity"/>
    <property type="evidence" value="ECO:0007669"/>
    <property type="project" value="UniProtKB-EC"/>
</dbReference>
<evidence type="ECO:0000259" key="14">
    <source>
        <dbReference type="PROSITE" id="PS51194"/>
    </source>
</evidence>
<dbReference type="CDD" id="cd18787">
    <property type="entry name" value="SF2_C_DEAD"/>
    <property type="match status" value="1"/>
</dbReference>
<keyword evidence="4 11" id="KW-0378">Hydrolase</keyword>
<keyword evidence="6 11" id="KW-0067">ATP-binding</keyword>
<keyword evidence="7" id="KW-0346">Stress response</keyword>
<dbReference type="GO" id="GO:0005829">
    <property type="term" value="C:cytosol"/>
    <property type="evidence" value="ECO:0007669"/>
    <property type="project" value="TreeGrafter"/>
</dbReference>
<dbReference type="GO" id="GO:0016787">
    <property type="term" value="F:hydrolase activity"/>
    <property type="evidence" value="ECO:0007669"/>
    <property type="project" value="UniProtKB-KW"/>
</dbReference>
<dbReference type="Pfam" id="PF00270">
    <property type="entry name" value="DEAD"/>
    <property type="match status" value="1"/>
</dbReference>
<evidence type="ECO:0000256" key="2">
    <source>
        <dbReference type="ARBA" id="ARBA00022490"/>
    </source>
</evidence>
<sequence>MNLSFQELGISQERVDKLEKIGFTEPTNIQAQAIPQLLAGRDVVGQSQTGTGKTAAFSLPILEQLDVSKKAVQALVLTPTRELAMQVHDAISQFMGDDGLRVLAIYGGQSIDRQMMQLKRGVHMVVGTPGRVIDLLDRGCLKLDQVKWFVLDEADEMLSMGFIDDVIKILSQAPKERQTALFSATMPPSIRQLVNKFLNSPATVTVEQPKAAPNKINQVAYLIPRHWTKAKALQPILEMEDPETALIFVRTRRTAAELTNQLQAAGHSVDEYHGDLSQQARERLLIRFRNRQVRWVVATDIAARGLDVDLLSHVINFDLPDSVETYVHRIGRTGRAGKEGTAISLVQTFERRKQQAFERHNRQQWQVLTIPTRAQIEARHIKKLQEQVADALTGERLASFLPIISELIEKYDAQAIAAAALQIAYDQTRPAWLQTEVDLPVEEGPAPKPKLNKRRDGGDSSERNSGGNRNRSSWSKSDNNGDEDRRGSVKPKLRTGRRESSPTPNNHKLGSPTGRE</sequence>
<dbReference type="InterPro" id="IPR014001">
    <property type="entry name" value="Helicase_ATP-bd"/>
</dbReference>
<dbReference type="InterPro" id="IPR000629">
    <property type="entry name" value="RNA-helicase_DEAD-box_CS"/>
</dbReference>
<dbReference type="Proteomes" id="UP000276103">
    <property type="component" value="Unassembled WGS sequence"/>
</dbReference>
<evidence type="ECO:0000313" key="17">
    <source>
        <dbReference type="Proteomes" id="UP000276103"/>
    </source>
</evidence>
<dbReference type="CDD" id="cd00268">
    <property type="entry name" value="DEADc"/>
    <property type="match status" value="1"/>
</dbReference>
<evidence type="ECO:0000256" key="1">
    <source>
        <dbReference type="ARBA" id="ARBA00012552"/>
    </source>
</evidence>
<feature type="short sequence motif" description="Q motif" evidence="10">
    <location>
        <begin position="3"/>
        <end position="31"/>
    </location>
</feature>
<evidence type="ECO:0000259" key="15">
    <source>
        <dbReference type="PROSITE" id="PS51195"/>
    </source>
</evidence>